<reference evidence="2 3" key="1">
    <citation type="journal article" date="2020" name="ISME J.">
        <title>Uncovering the hidden diversity of litter-decomposition mechanisms in mushroom-forming fungi.</title>
        <authorList>
            <person name="Floudas D."/>
            <person name="Bentzer J."/>
            <person name="Ahren D."/>
            <person name="Johansson T."/>
            <person name="Persson P."/>
            <person name="Tunlid A."/>
        </authorList>
    </citation>
    <scope>NUCLEOTIDE SEQUENCE [LARGE SCALE GENOMIC DNA]</scope>
    <source>
        <strain evidence="2 3">CBS 175.51</strain>
    </source>
</reference>
<dbReference type="AlphaFoldDB" id="A0A8H5CF48"/>
<evidence type="ECO:0000256" key="1">
    <source>
        <dbReference type="SAM" id="MobiDB-lite"/>
    </source>
</evidence>
<organism evidence="2 3">
    <name type="scientific">Ephemerocybe angulata</name>
    <dbReference type="NCBI Taxonomy" id="980116"/>
    <lineage>
        <taxon>Eukaryota</taxon>
        <taxon>Fungi</taxon>
        <taxon>Dikarya</taxon>
        <taxon>Basidiomycota</taxon>
        <taxon>Agaricomycotina</taxon>
        <taxon>Agaricomycetes</taxon>
        <taxon>Agaricomycetidae</taxon>
        <taxon>Agaricales</taxon>
        <taxon>Agaricineae</taxon>
        <taxon>Psathyrellaceae</taxon>
        <taxon>Ephemerocybe</taxon>
    </lineage>
</organism>
<feature type="region of interest" description="Disordered" evidence="1">
    <location>
        <begin position="462"/>
        <end position="508"/>
    </location>
</feature>
<sequence>MEPLRDLAVLKKWNTYVPSTNGYTSAPLGRLSNMDIPALLDCLKRLKPNGTIAGAHVLTEAPSAGISVNNKTIPVPMSDSDFKFLLEFGDATATGGGAYMLSRNKVRITNTSWARAVKEGSKEAMGHAGMDSGLLKKIKLVGLTVVEPQVGGAHSLDTRLESEKHLATVFVVLPSHRSSATFEARHGGLEVIHDLTISALFAPHLIVCYPGVESATLAVQEEHVAYLTYQLYVGDDADPLPPLLADLSLGPRSDVAAAFAGWAHALSMGSSGGGIPKGHILYQLDAAYINKGSLFSKKKSFADVISITNAKDRLILSHLAPAAKHFKFRILLGHAFITQRSEIGGGYDGEDSEPDYDVNDYDLDDGSIETEVNWILTGLDGKVVKNEALDKELCDTLATRVEEQDLKEGETDCILNYHVDTDKLDGKDLEAEPERFGRTSLTLTHDKRASFLIIGPAPGAVFRANPEERRDPEERSSGNNPLLRPNLKRQRDGSGVPNPRAHLRRRRL</sequence>
<proteinExistence type="predicted"/>
<evidence type="ECO:0000313" key="2">
    <source>
        <dbReference type="EMBL" id="KAF5339638.1"/>
    </source>
</evidence>
<evidence type="ECO:0000313" key="3">
    <source>
        <dbReference type="Proteomes" id="UP000541558"/>
    </source>
</evidence>
<dbReference type="EMBL" id="JAACJK010000007">
    <property type="protein sequence ID" value="KAF5339638.1"/>
    <property type="molecule type" value="Genomic_DNA"/>
</dbReference>
<keyword evidence="3" id="KW-1185">Reference proteome</keyword>
<dbReference type="Proteomes" id="UP000541558">
    <property type="component" value="Unassembled WGS sequence"/>
</dbReference>
<name>A0A8H5CF48_9AGAR</name>
<accession>A0A8H5CF48</accession>
<dbReference type="OrthoDB" id="2874010at2759"/>
<feature type="compositionally biased region" description="Basic and acidic residues" evidence="1">
    <location>
        <begin position="465"/>
        <end position="476"/>
    </location>
</feature>
<protein>
    <submittedName>
        <fullName evidence="2">Uncharacterized protein</fullName>
    </submittedName>
</protein>
<comment type="caution">
    <text evidence="2">The sequence shown here is derived from an EMBL/GenBank/DDBJ whole genome shotgun (WGS) entry which is preliminary data.</text>
</comment>
<gene>
    <name evidence="2" type="ORF">D9611_011406</name>
</gene>